<organism evidence="2">
    <name type="scientific">Siphoviridae sp. ctQtc11</name>
    <dbReference type="NCBI Taxonomy" id="2825497"/>
    <lineage>
        <taxon>Viruses</taxon>
        <taxon>Duplodnaviria</taxon>
        <taxon>Heunggongvirae</taxon>
        <taxon>Uroviricota</taxon>
        <taxon>Caudoviricetes</taxon>
    </lineage>
</organism>
<accession>A0A8S5P472</accession>
<keyword evidence="1" id="KW-0812">Transmembrane</keyword>
<proteinExistence type="predicted"/>
<dbReference type="EMBL" id="BK015325">
    <property type="protein sequence ID" value="DAE01445.1"/>
    <property type="molecule type" value="Genomic_DNA"/>
</dbReference>
<feature type="transmembrane region" description="Helical" evidence="1">
    <location>
        <begin position="7"/>
        <end position="28"/>
    </location>
</feature>
<keyword evidence="1" id="KW-1133">Transmembrane helix</keyword>
<sequence length="30" mass="3710">MYLFNDLDYILVIFYLIHIFYSFFSSAIQL</sequence>
<name>A0A8S5P472_9CAUD</name>
<evidence type="ECO:0000313" key="2">
    <source>
        <dbReference type="EMBL" id="DAE01445.1"/>
    </source>
</evidence>
<keyword evidence="1" id="KW-0472">Membrane</keyword>
<reference evidence="2" key="1">
    <citation type="journal article" date="2021" name="Proc. Natl. Acad. Sci. U.S.A.">
        <title>A Catalog of Tens of Thousands of Viruses from Human Metagenomes Reveals Hidden Associations with Chronic Diseases.</title>
        <authorList>
            <person name="Tisza M.J."/>
            <person name="Buck C.B."/>
        </authorList>
    </citation>
    <scope>NUCLEOTIDE SEQUENCE</scope>
    <source>
        <strain evidence="2">CtQtc11</strain>
    </source>
</reference>
<protein>
    <submittedName>
        <fullName evidence="2">Uncharacterized protein</fullName>
    </submittedName>
</protein>
<evidence type="ECO:0000256" key="1">
    <source>
        <dbReference type="SAM" id="Phobius"/>
    </source>
</evidence>